<dbReference type="InterPro" id="IPR013783">
    <property type="entry name" value="Ig-like_fold"/>
</dbReference>
<keyword evidence="3" id="KW-1185">Reference proteome</keyword>
<protein>
    <recommendedName>
        <fullName evidence="4">Fibronectin type-III domain-containing protein</fullName>
    </recommendedName>
</protein>
<feature type="compositionally biased region" description="Low complexity" evidence="1">
    <location>
        <begin position="162"/>
        <end position="171"/>
    </location>
</feature>
<gene>
    <name evidence="2" type="ORF">CDV28_12010</name>
</gene>
<dbReference type="Proteomes" id="UP000316238">
    <property type="component" value="Unassembled WGS sequence"/>
</dbReference>
<organism evidence="2 3">
    <name type="scientific">Candidatus Electronema aureum</name>
    <dbReference type="NCBI Taxonomy" id="2005002"/>
    <lineage>
        <taxon>Bacteria</taxon>
        <taxon>Pseudomonadati</taxon>
        <taxon>Thermodesulfobacteriota</taxon>
        <taxon>Desulfobulbia</taxon>
        <taxon>Desulfobulbales</taxon>
        <taxon>Desulfobulbaceae</taxon>
        <taxon>Candidatus Electronema</taxon>
    </lineage>
</organism>
<proteinExistence type="predicted"/>
<dbReference type="SUPFAM" id="SSF49265">
    <property type="entry name" value="Fibronectin type III"/>
    <property type="match status" value="1"/>
</dbReference>
<feature type="region of interest" description="Disordered" evidence="1">
    <location>
        <begin position="162"/>
        <end position="182"/>
    </location>
</feature>
<dbReference type="Gene3D" id="2.60.40.10">
    <property type="entry name" value="Immunoglobulins"/>
    <property type="match status" value="1"/>
</dbReference>
<sequence>MKIAPTVFRGLAAALLLLTSGLTGCGYKTLPVAPSAMTPRPVTDLSYELTSNGAVLHWTWPNRTASGEKITELDSFQLYRAEVPIESYCDTCPIPFTTPITVAGGSLPDKGSRQGSWEDAPMQAGRKYFFKLRSKSGWLSESDDSNLISFIWEKPSAMPKQAAAPAAVADHTPPEPPSNVTAARTASSVKVFWDAGKDKDLVGHKVYRRIGDGKPELLGEIKQPYNLYEDKNPPAKGSKVFYSVSSFDQSSPPNESKPSAEASLR</sequence>
<evidence type="ECO:0000313" key="3">
    <source>
        <dbReference type="Proteomes" id="UP000316238"/>
    </source>
</evidence>
<dbReference type="InterPro" id="IPR036116">
    <property type="entry name" value="FN3_sf"/>
</dbReference>
<dbReference type="PROSITE" id="PS51257">
    <property type="entry name" value="PROKAR_LIPOPROTEIN"/>
    <property type="match status" value="1"/>
</dbReference>
<name>A0A521G0X7_9BACT</name>
<dbReference type="AlphaFoldDB" id="A0A521G0X7"/>
<evidence type="ECO:0008006" key="4">
    <source>
        <dbReference type="Google" id="ProtNLM"/>
    </source>
</evidence>
<feature type="region of interest" description="Disordered" evidence="1">
    <location>
        <begin position="226"/>
        <end position="265"/>
    </location>
</feature>
<accession>A0A521G0X7</accession>
<dbReference type="EMBL" id="NQJD01000020">
    <property type="protein sequence ID" value="TAA74655.1"/>
    <property type="molecule type" value="Genomic_DNA"/>
</dbReference>
<feature type="compositionally biased region" description="Polar residues" evidence="1">
    <location>
        <begin position="243"/>
        <end position="257"/>
    </location>
</feature>
<evidence type="ECO:0000256" key="1">
    <source>
        <dbReference type="SAM" id="MobiDB-lite"/>
    </source>
</evidence>
<evidence type="ECO:0000313" key="2">
    <source>
        <dbReference type="EMBL" id="TAA74655.1"/>
    </source>
</evidence>
<reference evidence="2" key="1">
    <citation type="submission" date="2017-07" db="EMBL/GenBank/DDBJ databases">
        <title>The cable genome - Insights into the physiology and evolution of filamentous bacteria capable of sulfide oxidation via long distance electron transfer.</title>
        <authorList>
            <person name="Thorup C."/>
            <person name="Bjerg J.T."/>
            <person name="Schreiber L."/>
            <person name="Nielsen L.P."/>
            <person name="Kjeldsen K.U."/>
            <person name="Boesen T."/>
            <person name="Boggild A."/>
            <person name="Meysman F."/>
            <person name="Geelhoed J."/>
            <person name="Schramm A."/>
        </authorList>
    </citation>
    <scope>NUCLEOTIDE SEQUENCE [LARGE SCALE GENOMIC DNA]</scope>
    <source>
        <strain evidence="2">GS</strain>
    </source>
</reference>
<comment type="caution">
    <text evidence="2">The sequence shown here is derived from an EMBL/GenBank/DDBJ whole genome shotgun (WGS) entry which is preliminary data.</text>
</comment>